<dbReference type="AlphaFoldDB" id="A0A5J4PHB4"/>
<reference evidence="1" key="1">
    <citation type="submission" date="2019-03" db="EMBL/GenBank/DDBJ databases">
        <title>Single cell metagenomics reveals metabolic interactions within the superorganism composed of flagellate Streblomastix strix and complex community of Bacteroidetes bacteria on its surface.</title>
        <authorList>
            <person name="Treitli S.C."/>
            <person name="Kolisko M."/>
            <person name="Husnik F."/>
            <person name="Keeling P."/>
            <person name="Hampl V."/>
        </authorList>
    </citation>
    <scope>NUCLEOTIDE SEQUENCE</scope>
    <source>
        <strain evidence="1">STM</strain>
    </source>
</reference>
<sequence>REEVRHVYDLKDEARDKYLAMDEYVRRKDNELTCIETKLQKAKQEYEPYRAQEELNRIHELFPMMKEQLRIAELCRKIGFTIEAVRQLLKDITLSIASGKLYSSEHKQYFEVKDAKMKIEKEPDNSNRLRLTINGTNIMDWFKLKYKEMQQSIGTRNRQGYNKCKQLKL</sequence>
<gene>
    <name evidence="1" type="ORF">EZS27_040085</name>
</gene>
<accession>A0A5J4PHB4</accession>
<organism evidence="1">
    <name type="scientific">termite gut metagenome</name>
    <dbReference type="NCBI Taxonomy" id="433724"/>
    <lineage>
        <taxon>unclassified sequences</taxon>
        <taxon>metagenomes</taxon>
        <taxon>organismal metagenomes</taxon>
    </lineage>
</organism>
<proteinExistence type="predicted"/>
<evidence type="ECO:0008006" key="2">
    <source>
        <dbReference type="Google" id="ProtNLM"/>
    </source>
</evidence>
<protein>
    <recommendedName>
        <fullName evidence="2">Plasmid recombination enzyme</fullName>
    </recommendedName>
</protein>
<feature type="non-terminal residue" evidence="1">
    <location>
        <position position="1"/>
    </location>
</feature>
<dbReference type="EMBL" id="SNRY01008613">
    <property type="protein sequence ID" value="KAA6308238.1"/>
    <property type="molecule type" value="Genomic_DNA"/>
</dbReference>
<comment type="caution">
    <text evidence="1">The sequence shown here is derived from an EMBL/GenBank/DDBJ whole genome shotgun (WGS) entry which is preliminary data.</text>
</comment>
<name>A0A5J4PHB4_9ZZZZ</name>
<evidence type="ECO:0000313" key="1">
    <source>
        <dbReference type="EMBL" id="KAA6308238.1"/>
    </source>
</evidence>